<feature type="binding site" evidence="8">
    <location>
        <position position="165"/>
    </location>
    <ligand>
        <name>Zn(2+)</name>
        <dbReference type="ChEBI" id="CHEBI:29105"/>
    </ligand>
</feature>
<feature type="domain" description="C2H2-type" evidence="10">
    <location>
        <begin position="730"/>
        <end position="758"/>
    </location>
</feature>
<dbReference type="InterPro" id="IPR038441">
    <property type="entry name" value="THAP_Znf_sf"/>
</dbReference>
<dbReference type="InterPro" id="IPR012934">
    <property type="entry name" value="Znf_AD"/>
</dbReference>
<dbReference type="Gene3D" id="6.20.210.20">
    <property type="entry name" value="THAP domain"/>
    <property type="match status" value="1"/>
</dbReference>
<keyword evidence="2" id="KW-0677">Repeat</keyword>
<feature type="compositionally biased region" description="Low complexity" evidence="9">
    <location>
        <begin position="489"/>
        <end position="499"/>
    </location>
</feature>
<dbReference type="InterPro" id="IPR013087">
    <property type="entry name" value="Znf_C2H2_type"/>
</dbReference>
<dbReference type="STRING" id="7260.B4MZQ6"/>
<reference evidence="13 14" key="1">
    <citation type="journal article" date="2007" name="Nature">
        <title>Evolution of genes and genomes on the Drosophila phylogeny.</title>
        <authorList>
            <consortium name="Drosophila 12 Genomes Consortium"/>
            <person name="Clark A.G."/>
            <person name="Eisen M.B."/>
            <person name="Smith D.R."/>
            <person name="Bergman C.M."/>
            <person name="Oliver B."/>
            <person name="Markow T.A."/>
            <person name="Kaufman T.C."/>
            <person name="Kellis M."/>
            <person name="Gelbart W."/>
            <person name="Iyer V.N."/>
            <person name="Pollard D.A."/>
            <person name="Sackton T.B."/>
            <person name="Larracuente A.M."/>
            <person name="Singh N.D."/>
            <person name="Abad J.P."/>
            <person name="Abt D.N."/>
            <person name="Adryan B."/>
            <person name="Aguade M."/>
            <person name="Akashi H."/>
            <person name="Anderson W.W."/>
            <person name="Aquadro C.F."/>
            <person name="Ardell D.H."/>
            <person name="Arguello R."/>
            <person name="Artieri C.G."/>
            <person name="Barbash D.A."/>
            <person name="Barker D."/>
            <person name="Barsanti P."/>
            <person name="Batterham P."/>
            <person name="Batzoglou S."/>
            <person name="Begun D."/>
            <person name="Bhutkar A."/>
            <person name="Blanco E."/>
            <person name="Bosak S.A."/>
            <person name="Bradley R.K."/>
            <person name="Brand A.D."/>
            <person name="Brent M.R."/>
            <person name="Brooks A.N."/>
            <person name="Brown R.H."/>
            <person name="Butlin R.K."/>
            <person name="Caggese C."/>
            <person name="Calvi B.R."/>
            <person name="Bernardo de Carvalho A."/>
            <person name="Caspi A."/>
            <person name="Castrezana S."/>
            <person name="Celniker S.E."/>
            <person name="Chang J.L."/>
            <person name="Chapple C."/>
            <person name="Chatterji S."/>
            <person name="Chinwalla A."/>
            <person name="Civetta A."/>
            <person name="Clifton S.W."/>
            <person name="Comeron J.M."/>
            <person name="Costello J.C."/>
            <person name="Coyne J.A."/>
            <person name="Daub J."/>
            <person name="David R.G."/>
            <person name="Delcher A.L."/>
            <person name="Delehaunty K."/>
            <person name="Do C.B."/>
            <person name="Ebling H."/>
            <person name="Edwards K."/>
            <person name="Eickbush T."/>
            <person name="Evans J.D."/>
            <person name="Filipski A."/>
            <person name="Findeiss S."/>
            <person name="Freyhult E."/>
            <person name="Fulton L."/>
            <person name="Fulton R."/>
            <person name="Garcia A.C."/>
            <person name="Gardiner A."/>
            <person name="Garfield D.A."/>
            <person name="Garvin B.E."/>
            <person name="Gibson G."/>
            <person name="Gilbert D."/>
            <person name="Gnerre S."/>
            <person name="Godfrey J."/>
            <person name="Good R."/>
            <person name="Gotea V."/>
            <person name="Gravely B."/>
            <person name="Greenberg A.J."/>
            <person name="Griffiths-Jones S."/>
            <person name="Gross S."/>
            <person name="Guigo R."/>
            <person name="Gustafson E.A."/>
            <person name="Haerty W."/>
            <person name="Hahn M.W."/>
            <person name="Halligan D.L."/>
            <person name="Halpern A.L."/>
            <person name="Halter G.M."/>
            <person name="Han M.V."/>
            <person name="Heger A."/>
            <person name="Hillier L."/>
            <person name="Hinrichs A.S."/>
            <person name="Holmes I."/>
            <person name="Hoskins R.A."/>
            <person name="Hubisz M.J."/>
            <person name="Hultmark D."/>
            <person name="Huntley M.A."/>
            <person name="Jaffe D.B."/>
            <person name="Jagadeeshan S."/>
            <person name="Jeck W.R."/>
            <person name="Johnson J."/>
            <person name="Jones C.D."/>
            <person name="Jordan W.C."/>
            <person name="Karpen G.H."/>
            <person name="Kataoka E."/>
            <person name="Keightley P.D."/>
            <person name="Kheradpour P."/>
            <person name="Kirkness E.F."/>
            <person name="Koerich L.B."/>
            <person name="Kristiansen K."/>
            <person name="Kudrna D."/>
            <person name="Kulathinal R.J."/>
            <person name="Kumar S."/>
            <person name="Kwok R."/>
            <person name="Lander E."/>
            <person name="Langley C.H."/>
            <person name="Lapoint R."/>
            <person name="Lazzaro B.P."/>
            <person name="Lee S.J."/>
            <person name="Levesque L."/>
            <person name="Li R."/>
            <person name="Lin C.F."/>
            <person name="Lin M.F."/>
            <person name="Lindblad-Toh K."/>
            <person name="Llopart A."/>
            <person name="Long M."/>
            <person name="Low L."/>
            <person name="Lozovsky E."/>
            <person name="Lu J."/>
            <person name="Luo M."/>
            <person name="Machado C.A."/>
            <person name="Makalowski W."/>
            <person name="Marzo M."/>
            <person name="Matsuda M."/>
            <person name="Matzkin L."/>
            <person name="McAllister B."/>
            <person name="McBride C.S."/>
            <person name="McKernan B."/>
            <person name="McKernan K."/>
            <person name="Mendez-Lago M."/>
            <person name="Minx P."/>
            <person name="Mollenhauer M.U."/>
            <person name="Montooth K."/>
            <person name="Mount S.M."/>
            <person name="Mu X."/>
            <person name="Myers E."/>
            <person name="Negre B."/>
            <person name="Newfeld S."/>
            <person name="Nielsen R."/>
            <person name="Noor M.A."/>
            <person name="O'Grady P."/>
            <person name="Pachter L."/>
            <person name="Papaceit M."/>
            <person name="Parisi M.J."/>
            <person name="Parisi M."/>
            <person name="Parts L."/>
            <person name="Pedersen J.S."/>
            <person name="Pesole G."/>
            <person name="Phillippy A.M."/>
            <person name="Ponting C.P."/>
            <person name="Pop M."/>
            <person name="Porcelli D."/>
            <person name="Powell J.R."/>
            <person name="Prohaska S."/>
            <person name="Pruitt K."/>
            <person name="Puig M."/>
            <person name="Quesneville H."/>
            <person name="Ram K.R."/>
            <person name="Rand D."/>
            <person name="Rasmussen M.D."/>
            <person name="Reed L.K."/>
            <person name="Reenan R."/>
            <person name="Reily A."/>
            <person name="Remington K.A."/>
            <person name="Rieger T.T."/>
            <person name="Ritchie M.G."/>
            <person name="Robin C."/>
            <person name="Rogers Y.H."/>
            <person name="Rohde C."/>
            <person name="Rozas J."/>
            <person name="Rubenfield M.J."/>
            <person name="Ruiz A."/>
            <person name="Russo S."/>
            <person name="Salzberg S.L."/>
            <person name="Sanchez-Gracia A."/>
            <person name="Saranga D.J."/>
            <person name="Sato H."/>
            <person name="Schaeffer S.W."/>
            <person name="Schatz M.C."/>
            <person name="Schlenke T."/>
            <person name="Schwartz R."/>
            <person name="Segarra C."/>
            <person name="Singh R.S."/>
            <person name="Sirot L."/>
            <person name="Sirota M."/>
            <person name="Sisneros N.B."/>
            <person name="Smith C.D."/>
            <person name="Smith T.F."/>
            <person name="Spieth J."/>
            <person name="Stage D.E."/>
            <person name="Stark A."/>
            <person name="Stephan W."/>
            <person name="Strausberg R.L."/>
            <person name="Strempel S."/>
            <person name="Sturgill D."/>
            <person name="Sutton G."/>
            <person name="Sutton G.G."/>
            <person name="Tao W."/>
            <person name="Teichmann S."/>
            <person name="Tobari Y.N."/>
            <person name="Tomimura Y."/>
            <person name="Tsolas J.M."/>
            <person name="Valente V.L."/>
            <person name="Venter E."/>
            <person name="Venter J.C."/>
            <person name="Vicario S."/>
            <person name="Vieira F.G."/>
            <person name="Vilella A.J."/>
            <person name="Villasante A."/>
            <person name="Walenz B."/>
            <person name="Wang J."/>
            <person name="Wasserman M."/>
            <person name="Watts T."/>
            <person name="Wilson D."/>
            <person name="Wilson R.K."/>
            <person name="Wing R.A."/>
            <person name="Wolfner M.F."/>
            <person name="Wong A."/>
            <person name="Wong G.K."/>
            <person name="Wu C.I."/>
            <person name="Wu G."/>
            <person name="Yamamoto D."/>
            <person name="Yang H.P."/>
            <person name="Yang S.P."/>
            <person name="Yorke J.A."/>
            <person name="Yoshida K."/>
            <person name="Zdobnov E."/>
            <person name="Zhang P."/>
            <person name="Zhang Y."/>
            <person name="Zimin A.V."/>
            <person name="Baldwin J."/>
            <person name="Abdouelleil A."/>
            <person name="Abdulkadir J."/>
            <person name="Abebe A."/>
            <person name="Abera B."/>
            <person name="Abreu J."/>
            <person name="Acer S.C."/>
            <person name="Aftuck L."/>
            <person name="Alexander A."/>
            <person name="An P."/>
            <person name="Anderson E."/>
            <person name="Anderson S."/>
            <person name="Arachi H."/>
            <person name="Azer M."/>
            <person name="Bachantsang P."/>
            <person name="Barry A."/>
            <person name="Bayul T."/>
            <person name="Berlin A."/>
            <person name="Bessette D."/>
            <person name="Bloom T."/>
            <person name="Blye J."/>
            <person name="Boguslavskiy L."/>
            <person name="Bonnet C."/>
            <person name="Boukhgalter B."/>
            <person name="Bourzgui I."/>
            <person name="Brown A."/>
            <person name="Cahill P."/>
            <person name="Channer S."/>
            <person name="Cheshatsang Y."/>
            <person name="Chuda L."/>
            <person name="Citroen M."/>
            <person name="Collymore A."/>
            <person name="Cooke P."/>
            <person name="Costello M."/>
            <person name="D'Aco K."/>
            <person name="Daza R."/>
            <person name="De Haan G."/>
            <person name="DeGray S."/>
            <person name="DeMaso C."/>
            <person name="Dhargay N."/>
            <person name="Dooley K."/>
            <person name="Dooley E."/>
            <person name="Doricent M."/>
            <person name="Dorje P."/>
            <person name="Dorjee K."/>
            <person name="Dupes A."/>
            <person name="Elong R."/>
            <person name="Falk J."/>
            <person name="Farina A."/>
            <person name="Faro S."/>
            <person name="Ferguson D."/>
            <person name="Fisher S."/>
            <person name="Foley C.D."/>
            <person name="Franke A."/>
            <person name="Friedrich D."/>
            <person name="Gadbois L."/>
            <person name="Gearin G."/>
            <person name="Gearin C.R."/>
            <person name="Giannoukos G."/>
            <person name="Goode T."/>
            <person name="Graham J."/>
            <person name="Grandbois E."/>
            <person name="Grewal S."/>
            <person name="Gyaltsen K."/>
            <person name="Hafez N."/>
            <person name="Hagos B."/>
            <person name="Hall J."/>
            <person name="Henson C."/>
            <person name="Hollinger A."/>
            <person name="Honan T."/>
            <person name="Huard M.D."/>
            <person name="Hughes L."/>
            <person name="Hurhula B."/>
            <person name="Husby M.E."/>
            <person name="Kamat A."/>
            <person name="Kanga B."/>
            <person name="Kashin S."/>
            <person name="Khazanovich D."/>
            <person name="Kisner P."/>
            <person name="Lance K."/>
            <person name="Lara M."/>
            <person name="Lee W."/>
            <person name="Lennon N."/>
            <person name="Letendre F."/>
            <person name="LeVine R."/>
            <person name="Lipovsky A."/>
            <person name="Liu X."/>
            <person name="Liu J."/>
            <person name="Liu S."/>
            <person name="Lokyitsang T."/>
            <person name="Lokyitsang Y."/>
            <person name="Lubonja R."/>
            <person name="Lui A."/>
            <person name="MacDonald P."/>
            <person name="Magnisalis V."/>
            <person name="Maru K."/>
            <person name="Matthews C."/>
            <person name="McCusker W."/>
            <person name="McDonough S."/>
            <person name="Mehta T."/>
            <person name="Meldrim J."/>
            <person name="Meneus L."/>
            <person name="Mihai O."/>
            <person name="Mihalev A."/>
            <person name="Mihova T."/>
            <person name="Mittelman R."/>
            <person name="Mlenga V."/>
            <person name="Montmayeur A."/>
            <person name="Mulrain L."/>
            <person name="Navidi A."/>
            <person name="Naylor J."/>
            <person name="Negash T."/>
            <person name="Nguyen T."/>
            <person name="Nguyen N."/>
            <person name="Nicol R."/>
            <person name="Norbu C."/>
            <person name="Norbu N."/>
            <person name="Novod N."/>
            <person name="O'Neill B."/>
            <person name="Osman S."/>
            <person name="Markiewicz E."/>
            <person name="Oyono O.L."/>
            <person name="Patti C."/>
            <person name="Phunkhang P."/>
            <person name="Pierre F."/>
            <person name="Priest M."/>
            <person name="Raghuraman S."/>
            <person name="Rege F."/>
            <person name="Reyes R."/>
            <person name="Rise C."/>
            <person name="Rogov P."/>
            <person name="Ross K."/>
            <person name="Ryan E."/>
            <person name="Settipalli S."/>
            <person name="Shea T."/>
            <person name="Sherpa N."/>
            <person name="Shi L."/>
            <person name="Shih D."/>
            <person name="Sparrow T."/>
            <person name="Spaulding J."/>
            <person name="Stalker J."/>
            <person name="Stange-Thomann N."/>
            <person name="Stavropoulos S."/>
            <person name="Stone C."/>
            <person name="Strader C."/>
            <person name="Tesfaye S."/>
            <person name="Thomson T."/>
            <person name="Thoulutsang Y."/>
            <person name="Thoulutsang D."/>
            <person name="Topham K."/>
            <person name="Topping I."/>
            <person name="Tsamla T."/>
            <person name="Vassiliev H."/>
            <person name="Vo A."/>
            <person name="Wangchuk T."/>
            <person name="Wangdi T."/>
            <person name="Weiand M."/>
            <person name="Wilkinson J."/>
            <person name="Wilson A."/>
            <person name="Yadav S."/>
            <person name="Young G."/>
            <person name="Yu Q."/>
            <person name="Zembek L."/>
            <person name="Zhong D."/>
            <person name="Zimmer A."/>
            <person name="Zwirko Z."/>
            <person name="Jaffe D.B."/>
            <person name="Alvarez P."/>
            <person name="Brockman W."/>
            <person name="Butler J."/>
            <person name="Chin C."/>
            <person name="Gnerre S."/>
            <person name="Grabherr M."/>
            <person name="Kleber M."/>
            <person name="Mauceli E."/>
            <person name="MacCallum I."/>
        </authorList>
    </citation>
    <scope>NUCLEOTIDE SEQUENCE [LARGE SCALE GENOMIC DNA]</scope>
    <source>
        <strain evidence="14">Tucson 14030-0811.24</strain>
    </source>
</reference>
<keyword evidence="3 6" id="KW-0863">Zinc-finger</keyword>
<evidence type="ECO:0000256" key="7">
    <source>
        <dbReference type="PROSITE-ProRule" id="PRU00309"/>
    </source>
</evidence>
<dbReference type="GO" id="GO:0000981">
    <property type="term" value="F:DNA-binding transcription factor activity, RNA polymerase II-specific"/>
    <property type="evidence" value="ECO:0007669"/>
    <property type="project" value="TreeGrafter"/>
</dbReference>
<dbReference type="GO" id="GO:0008270">
    <property type="term" value="F:zinc ion binding"/>
    <property type="evidence" value="ECO:0007669"/>
    <property type="project" value="UniProtKB-UniRule"/>
</dbReference>
<feature type="binding site" evidence="8">
    <location>
        <position position="123"/>
    </location>
    <ligand>
        <name>Zn(2+)</name>
        <dbReference type="ChEBI" id="CHEBI:29105"/>
    </ligand>
</feature>
<keyword evidence="5 7" id="KW-0238">DNA-binding</keyword>
<dbReference type="SMART" id="SM00980">
    <property type="entry name" value="THAP"/>
    <property type="match status" value="1"/>
</dbReference>
<feature type="compositionally biased region" description="Polar residues" evidence="9">
    <location>
        <begin position="532"/>
        <end position="542"/>
    </location>
</feature>
<dbReference type="PANTHER" id="PTHR24408:SF58">
    <property type="entry name" value="TRANSCRIPTION FACTOR (TFIIIA), PUTATIVE (AFU_ORTHOLOGUE AFUA_1G05150)-RELATED"/>
    <property type="match status" value="1"/>
</dbReference>
<evidence type="ECO:0000313" key="13">
    <source>
        <dbReference type="EMBL" id="EDW77841.2"/>
    </source>
</evidence>
<keyword evidence="1 8" id="KW-0479">Metal-binding</keyword>
<dbReference type="SMART" id="SM00868">
    <property type="entry name" value="zf-AD"/>
    <property type="match status" value="2"/>
</dbReference>
<dbReference type="SMART" id="SM00355">
    <property type="entry name" value="ZnF_C2H2"/>
    <property type="match status" value="6"/>
</dbReference>
<dbReference type="AlphaFoldDB" id="B4MZQ6"/>
<evidence type="ECO:0008006" key="15">
    <source>
        <dbReference type="Google" id="ProtNLM"/>
    </source>
</evidence>
<dbReference type="SMART" id="SM00692">
    <property type="entry name" value="DM3"/>
    <property type="match status" value="1"/>
</dbReference>
<dbReference type="GO" id="GO:0043565">
    <property type="term" value="F:sequence-specific DNA binding"/>
    <property type="evidence" value="ECO:0007669"/>
    <property type="project" value="TreeGrafter"/>
</dbReference>
<protein>
    <recommendedName>
        <fullName evidence="15">THAP-type domain-containing protein</fullName>
    </recommendedName>
</protein>
<feature type="domain" description="THAP-type" evidence="11">
    <location>
        <begin position="1"/>
        <end position="82"/>
    </location>
</feature>
<dbReference type="eggNOG" id="KOG1721">
    <property type="taxonomic scope" value="Eukaryota"/>
</dbReference>
<organism evidence="13 14">
    <name type="scientific">Drosophila willistoni</name>
    <name type="common">Fruit fly</name>
    <dbReference type="NCBI Taxonomy" id="7260"/>
    <lineage>
        <taxon>Eukaryota</taxon>
        <taxon>Metazoa</taxon>
        <taxon>Ecdysozoa</taxon>
        <taxon>Arthropoda</taxon>
        <taxon>Hexapoda</taxon>
        <taxon>Insecta</taxon>
        <taxon>Pterygota</taxon>
        <taxon>Neoptera</taxon>
        <taxon>Endopterygota</taxon>
        <taxon>Diptera</taxon>
        <taxon>Brachycera</taxon>
        <taxon>Muscomorpha</taxon>
        <taxon>Ephydroidea</taxon>
        <taxon>Drosophilidae</taxon>
        <taxon>Drosophila</taxon>
        <taxon>Sophophora</taxon>
    </lineage>
</organism>
<dbReference type="SUPFAM" id="SSF57716">
    <property type="entry name" value="Glucocorticoid receptor-like (DNA-binding domain)"/>
    <property type="match status" value="2"/>
</dbReference>
<feature type="domain" description="C2H2-type" evidence="10">
    <location>
        <begin position="702"/>
        <end position="729"/>
    </location>
</feature>
<feature type="region of interest" description="Disordered" evidence="9">
    <location>
        <begin position="489"/>
        <end position="544"/>
    </location>
</feature>
<keyword evidence="14" id="KW-1185">Reference proteome</keyword>
<dbReference type="PROSITE" id="PS00028">
    <property type="entry name" value="ZINC_FINGER_C2H2_1"/>
    <property type="match status" value="4"/>
</dbReference>
<evidence type="ECO:0000256" key="4">
    <source>
        <dbReference type="ARBA" id="ARBA00022833"/>
    </source>
</evidence>
<sequence length="806" mass="91475">MPAHCAVVNCSDKYVHKGSISFHRFPFKRKDLLQKWINFTQRQGQWMPSKWSAVCSRHFVDDDFNCSNNRKTLKKNAVPSVFGDETVESLNVVVEQVSRWQDKQTLASVANEPPTPNGQKSICRFCGQCLNCVSFEKNFELFGKIQKCFPTLQILQDDSLPKDVCLECCKQLENFNKFIDVVMQTQSELQRKYRRQLKIKQEPFVRVKQESLDNLFPDELDIGLDEADAGGDSADPTEHKFPFCDFPLLNAQDIINNCDIMEIINLDDPFINITDDADVSISQSASNGASLPTVNEMLQAELLTEEHNYAKEEWHQLPYKTEKVEGIDTESAANPHQTAEKRSCKPIVTNVSQIPNSLQCVLMPTPSKPLPPAAPPPSIKPNIVVLNDSVVQSSAAFRLHNCNYCMAKFITSDSLNQHYNQIHANPMPMVSVPPLNLNPSIPLKLETLPSTGGHWQTDTWQNTTSSSTNLKKKIDILDMQRSFLVAPTLPSQQQQQQPPQTLPQPPPIAAPPTLPPPPPAPAPLPAPLPEPSTISPSQSNPTEMDENYKKLALRYRRLKLKCQKLQQNQTKNASSLHPCPQCSEIFANRRKLINHRKKAHYAISHRSHHTLALKCCGCWKIFSTRLGLRQHMRYICQSLPLRTQRRCLQSFKCRHCQAITFTHWRLYRRHEVKCRQHTRKSTKGRPKRKKLPMAGATISDTYLCNMCQKTFRSLTGLRQHRITHSNERQHKCGICERVFKRRNGLSQHIKGYHLQLKPHVCPVCQHRYALKCDMLRCRHSQRRGAAATPSAAATAPSTVAATVVGV</sequence>
<dbReference type="Pfam" id="PF00096">
    <property type="entry name" value="zf-C2H2"/>
    <property type="match status" value="3"/>
</dbReference>
<dbReference type="HOGENOM" id="CLU_383225_0_0_1"/>
<dbReference type="InParanoid" id="B4MZQ6"/>
<evidence type="ECO:0000256" key="5">
    <source>
        <dbReference type="ARBA" id="ARBA00023125"/>
    </source>
</evidence>
<keyword evidence="4 8" id="KW-0862">Zinc</keyword>
<feature type="binding site" evidence="8">
    <location>
        <position position="126"/>
    </location>
    <ligand>
        <name>Zn(2+)</name>
        <dbReference type="ChEBI" id="CHEBI:29105"/>
    </ligand>
</feature>
<dbReference type="PROSITE" id="PS51915">
    <property type="entry name" value="ZAD"/>
    <property type="match status" value="1"/>
</dbReference>
<evidence type="ECO:0000256" key="1">
    <source>
        <dbReference type="ARBA" id="ARBA00022723"/>
    </source>
</evidence>
<evidence type="ECO:0000256" key="8">
    <source>
        <dbReference type="PROSITE-ProRule" id="PRU01263"/>
    </source>
</evidence>
<feature type="compositionally biased region" description="Pro residues" evidence="9">
    <location>
        <begin position="500"/>
        <end position="530"/>
    </location>
</feature>
<dbReference type="EMBL" id="CH963920">
    <property type="protein sequence ID" value="EDW77841.2"/>
    <property type="molecule type" value="Genomic_DNA"/>
</dbReference>
<evidence type="ECO:0000256" key="3">
    <source>
        <dbReference type="ARBA" id="ARBA00022771"/>
    </source>
</evidence>
<evidence type="ECO:0000256" key="9">
    <source>
        <dbReference type="SAM" id="MobiDB-lite"/>
    </source>
</evidence>
<dbReference type="Gene3D" id="3.30.160.60">
    <property type="entry name" value="Classic Zinc Finger"/>
    <property type="match status" value="3"/>
</dbReference>
<dbReference type="InterPro" id="IPR036236">
    <property type="entry name" value="Znf_C2H2_sf"/>
</dbReference>
<dbReference type="OrthoDB" id="6496718at2759"/>
<dbReference type="GO" id="GO:0048813">
    <property type="term" value="P:dendrite morphogenesis"/>
    <property type="evidence" value="ECO:0007669"/>
    <property type="project" value="EnsemblMetazoa"/>
</dbReference>
<dbReference type="Proteomes" id="UP000007798">
    <property type="component" value="Unassembled WGS sequence"/>
</dbReference>
<accession>B4MZQ6</accession>
<gene>
    <name evidence="13" type="primary">Dwil\GK24700</name>
    <name evidence="13" type="ORF">Dwil_GK24700</name>
</gene>
<dbReference type="FunCoup" id="B4MZQ6">
    <property type="interactions" value="27"/>
</dbReference>
<evidence type="ECO:0000259" key="10">
    <source>
        <dbReference type="PROSITE" id="PS50157"/>
    </source>
</evidence>
<evidence type="ECO:0000259" key="12">
    <source>
        <dbReference type="PROSITE" id="PS51915"/>
    </source>
</evidence>
<feature type="domain" description="C2H2-type" evidence="10">
    <location>
        <begin position="577"/>
        <end position="600"/>
    </location>
</feature>
<feature type="domain" description="C2H2-type" evidence="10">
    <location>
        <begin position="400"/>
        <end position="428"/>
    </location>
</feature>
<evidence type="ECO:0000256" key="6">
    <source>
        <dbReference type="PROSITE-ProRule" id="PRU00042"/>
    </source>
</evidence>
<evidence type="ECO:0000256" key="2">
    <source>
        <dbReference type="ARBA" id="ARBA00022737"/>
    </source>
</evidence>
<dbReference type="InterPro" id="IPR006612">
    <property type="entry name" value="THAP_Znf"/>
</dbReference>
<evidence type="ECO:0000259" key="11">
    <source>
        <dbReference type="PROSITE" id="PS50950"/>
    </source>
</evidence>
<dbReference type="PANTHER" id="PTHR24408">
    <property type="entry name" value="ZINC FINGER PROTEIN"/>
    <property type="match status" value="1"/>
</dbReference>
<dbReference type="SUPFAM" id="SSF57667">
    <property type="entry name" value="beta-beta-alpha zinc fingers"/>
    <property type="match status" value="1"/>
</dbReference>
<feature type="domain" description="ZAD" evidence="12">
    <location>
        <begin position="121"/>
        <end position="192"/>
    </location>
</feature>
<feature type="binding site" evidence="8">
    <location>
        <position position="168"/>
    </location>
    <ligand>
        <name>Zn(2+)</name>
        <dbReference type="ChEBI" id="CHEBI:29105"/>
    </ligand>
</feature>
<dbReference type="Pfam" id="PF05485">
    <property type="entry name" value="THAP"/>
    <property type="match status" value="1"/>
</dbReference>
<dbReference type="GO" id="GO:0005634">
    <property type="term" value="C:nucleus"/>
    <property type="evidence" value="ECO:0007669"/>
    <property type="project" value="InterPro"/>
</dbReference>
<name>B4MZQ6_DROWI</name>
<dbReference type="PROSITE" id="PS50157">
    <property type="entry name" value="ZINC_FINGER_C2H2_2"/>
    <property type="match status" value="4"/>
</dbReference>
<proteinExistence type="predicted"/>
<evidence type="ECO:0000313" key="14">
    <source>
        <dbReference type="Proteomes" id="UP000007798"/>
    </source>
</evidence>
<dbReference type="PROSITE" id="PS50950">
    <property type="entry name" value="ZF_THAP"/>
    <property type="match status" value="1"/>
</dbReference>